<dbReference type="EMBL" id="CM000785">
    <property type="protein sequence ID" value="AQL09911.1"/>
    <property type="molecule type" value="Genomic_DNA"/>
</dbReference>
<dbReference type="AlphaFoldDB" id="A0A1D6PKZ6"/>
<organism evidence="1">
    <name type="scientific">Zea mays</name>
    <name type="common">Maize</name>
    <dbReference type="NCBI Taxonomy" id="4577"/>
    <lineage>
        <taxon>Eukaryota</taxon>
        <taxon>Viridiplantae</taxon>
        <taxon>Streptophyta</taxon>
        <taxon>Embryophyta</taxon>
        <taxon>Tracheophyta</taxon>
        <taxon>Spermatophyta</taxon>
        <taxon>Magnoliopsida</taxon>
        <taxon>Liliopsida</taxon>
        <taxon>Poales</taxon>
        <taxon>Poaceae</taxon>
        <taxon>PACMAD clade</taxon>
        <taxon>Panicoideae</taxon>
        <taxon>Andropogonodae</taxon>
        <taxon>Andropogoneae</taxon>
        <taxon>Tripsacinae</taxon>
        <taxon>Zea</taxon>
    </lineage>
</organism>
<sequence length="118" mass="13222">MSYSVREEKKGNAGANCQASYALINYAYARDNETLFDIISVKEMVPVTLHAKQSMFYLQQASRHQAVSFLSESVSPQNLFGHPNVERCPFLRNINGATTFSPHFCFASSCSKRQGSNF</sequence>
<evidence type="ECO:0000313" key="1">
    <source>
        <dbReference type="EMBL" id="AQL09911.1"/>
    </source>
</evidence>
<protein>
    <submittedName>
        <fullName evidence="1">Uncharacterized protein</fullName>
    </submittedName>
</protein>
<accession>A0A1D6PKZ6</accession>
<name>A0A1D6PKZ6_MAIZE</name>
<reference evidence="1" key="1">
    <citation type="submission" date="2015-12" db="EMBL/GenBank/DDBJ databases">
        <title>Update maize B73 reference genome by single molecule sequencing technologies.</title>
        <authorList>
            <consortium name="Maize Genome Sequencing Project"/>
            <person name="Ware D."/>
        </authorList>
    </citation>
    <scope>NUCLEOTIDE SEQUENCE</scope>
    <source>
        <tissue evidence="1">Seedling</tissue>
    </source>
</reference>
<proteinExistence type="predicted"/>
<gene>
    <name evidence="1" type="ORF">ZEAMMB73_Zm00001d048487</name>
</gene>